<feature type="region of interest" description="Disordered" evidence="1">
    <location>
        <begin position="41"/>
        <end position="71"/>
    </location>
</feature>
<protein>
    <submittedName>
        <fullName evidence="2">Uncharacterized protein</fullName>
    </submittedName>
</protein>
<reference evidence="2 3" key="1">
    <citation type="submission" date="2018-09" db="EMBL/GenBank/DDBJ databases">
        <title>Genomic investigation of the strawberry pathogen Phytophthora fragariae indicates pathogenicity is determined by transcriptional variation in three key races.</title>
        <authorList>
            <person name="Adams T.M."/>
            <person name="Armitage A.D."/>
            <person name="Sobczyk M.K."/>
            <person name="Bates H.J."/>
            <person name="Dunwell J.M."/>
            <person name="Nellist C.F."/>
            <person name="Harrison R.J."/>
        </authorList>
    </citation>
    <scope>NUCLEOTIDE SEQUENCE [LARGE SCALE GENOMIC DNA]</scope>
    <source>
        <strain evidence="2 3">NOV-77</strain>
    </source>
</reference>
<dbReference type="EMBL" id="QXFY01005327">
    <property type="protein sequence ID" value="KAE9272753.1"/>
    <property type="molecule type" value="Genomic_DNA"/>
</dbReference>
<dbReference type="AlphaFoldDB" id="A0A6G0Q7J4"/>
<name>A0A6G0Q7J4_9STRA</name>
<evidence type="ECO:0000313" key="3">
    <source>
        <dbReference type="Proteomes" id="UP000486351"/>
    </source>
</evidence>
<accession>A0A6G0Q7J4</accession>
<feature type="compositionally biased region" description="Low complexity" evidence="1">
    <location>
        <begin position="41"/>
        <end position="50"/>
    </location>
</feature>
<comment type="caution">
    <text evidence="2">The sequence shown here is derived from an EMBL/GenBank/DDBJ whole genome shotgun (WGS) entry which is preliminary data.</text>
</comment>
<evidence type="ECO:0000256" key="1">
    <source>
        <dbReference type="SAM" id="MobiDB-lite"/>
    </source>
</evidence>
<gene>
    <name evidence="2" type="ORF">PF008_g30019</name>
</gene>
<evidence type="ECO:0000313" key="2">
    <source>
        <dbReference type="EMBL" id="KAE9272753.1"/>
    </source>
</evidence>
<organism evidence="2 3">
    <name type="scientific">Phytophthora fragariae</name>
    <dbReference type="NCBI Taxonomy" id="53985"/>
    <lineage>
        <taxon>Eukaryota</taxon>
        <taxon>Sar</taxon>
        <taxon>Stramenopiles</taxon>
        <taxon>Oomycota</taxon>
        <taxon>Peronosporomycetes</taxon>
        <taxon>Peronosporales</taxon>
        <taxon>Peronosporaceae</taxon>
        <taxon>Phytophthora</taxon>
    </lineage>
</organism>
<sequence length="71" mass="6986">MSSRSRPRSLRCLLYSALATPIRTSASWATGSAMFPSGSVSISGASPSEGGSSVNSISPAILGGVTPVGAS</sequence>
<dbReference type="Proteomes" id="UP000486351">
    <property type="component" value="Unassembled WGS sequence"/>
</dbReference>
<proteinExistence type="predicted"/>